<gene>
    <name evidence="4" type="ORF">K7432_004018</name>
</gene>
<evidence type="ECO:0000313" key="5">
    <source>
        <dbReference type="Proteomes" id="UP001479436"/>
    </source>
</evidence>
<evidence type="ECO:0000259" key="3">
    <source>
        <dbReference type="Pfam" id="PF07859"/>
    </source>
</evidence>
<feature type="domain" description="Alpha/beta hydrolase fold-3" evidence="3">
    <location>
        <begin position="38"/>
        <end position="173"/>
    </location>
</feature>
<keyword evidence="1" id="KW-0378">Hydrolase</keyword>
<feature type="domain" description="Peptidase S9 prolyl oligopeptidase catalytic" evidence="2">
    <location>
        <begin position="241"/>
        <end position="311"/>
    </location>
</feature>
<dbReference type="SUPFAM" id="SSF53474">
    <property type="entry name" value="alpha/beta-Hydrolases"/>
    <property type="match status" value="1"/>
</dbReference>
<protein>
    <recommendedName>
        <fullName evidence="6">Alpha/beta hydrolase fold-3 domain-containing protein</fullName>
    </recommendedName>
</protein>
<sequence length="323" mass="36063">MPPTTEAKTYIYKVDSKGCEVAADVYLPNFTGKKAPVLIFFHLGALVFDNRHNVGEHVFYSATKRGMIVINADYRLAPQVKIEEIFQDVKDVVEWAKSELPQQIGPEKVDTESIVIAGGSSGGYLALLTGLYLDPPPKAIIALYPMADPTHPNVNTATKPNPPLGRDSLIPFEEVAQYLDEKSVPSSHPSLGLNIKATQFEGRAKAFSYMAQEGTYLKYVYGEDTPIEEIQRKWVIPHVIASVNSYPPTLLIHTRNDRYTPYAQSVDVAEALQKKGFSHDLWIVEGDYDHGFDSDDVKPGEEDPFAIEFANRIWTFVENALQK</sequence>
<keyword evidence="5" id="KW-1185">Reference proteome</keyword>
<dbReference type="PANTHER" id="PTHR48081">
    <property type="entry name" value="AB HYDROLASE SUPERFAMILY PROTEIN C4A8.06C"/>
    <property type="match status" value="1"/>
</dbReference>
<dbReference type="InterPro" id="IPR001375">
    <property type="entry name" value="Peptidase_S9_cat"/>
</dbReference>
<organism evidence="4 5">
    <name type="scientific">Basidiobolus ranarum</name>
    <dbReference type="NCBI Taxonomy" id="34480"/>
    <lineage>
        <taxon>Eukaryota</taxon>
        <taxon>Fungi</taxon>
        <taxon>Fungi incertae sedis</taxon>
        <taxon>Zoopagomycota</taxon>
        <taxon>Entomophthoromycotina</taxon>
        <taxon>Basidiobolomycetes</taxon>
        <taxon>Basidiobolales</taxon>
        <taxon>Basidiobolaceae</taxon>
        <taxon>Basidiobolus</taxon>
    </lineage>
</organism>
<evidence type="ECO:0000259" key="2">
    <source>
        <dbReference type="Pfam" id="PF00326"/>
    </source>
</evidence>
<dbReference type="Pfam" id="PF00326">
    <property type="entry name" value="Peptidase_S9"/>
    <property type="match status" value="1"/>
</dbReference>
<accession>A0ABR2WYY7</accession>
<dbReference type="Proteomes" id="UP001479436">
    <property type="component" value="Unassembled WGS sequence"/>
</dbReference>
<proteinExistence type="predicted"/>
<dbReference type="Pfam" id="PF07859">
    <property type="entry name" value="Abhydrolase_3"/>
    <property type="match status" value="1"/>
</dbReference>
<dbReference type="InterPro" id="IPR013094">
    <property type="entry name" value="AB_hydrolase_3"/>
</dbReference>
<evidence type="ECO:0008006" key="6">
    <source>
        <dbReference type="Google" id="ProtNLM"/>
    </source>
</evidence>
<dbReference type="EMBL" id="JASJQH010000131">
    <property type="protein sequence ID" value="KAK9766711.1"/>
    <property type="molecule type" value="Genomic_DNA"/>
</dbReference>
<dbReference type="PANTHER" id="PTHR48081:SF3">
    <property type="entry name" value="ALPHA_BETA HYDROLASE FOLD-3 DOMAIN-CONTAINING PROTEIN"/>
    <property type="match status" value="1"/>
</dbReference>
<comment type="caution">
    <text evidence="4">The sequence shown here is derived from an EMBL/GenBank/DDBJ whole genome shotgun (WGS) entry which is preliminary data.</text>
</comment>
<name>A0ABR2WYY7_9FUNG</name>
<dbReference type="Gene3D" id="3.40.50.1820">
    <property type="entry name" value="alpha/beta hydrolase"/>
    <property type="match status" value="1"/>
</dbReference>
<evidence type="ECO:0000313" key="4">
    <source>
        <dbReference type="EMBL" id="KAK9766711.1"/>
    </source>
</evidence>
<evidence type="ECO:0000256" key="1">
    <source>
        <dbReference type="ARBA" id="ARBA00022801"/>
    </source>
</evidence>
<reference evidence="4 5" key="1">
    <citation type="submission" date="2023-04" db="EMBL/GenBank/DDBJ databases">
        <title>Genome of Basidiobolus ranarum AG-B5.</title>
        <authorList>
            <person name="Stajich J.E."/>
            <person name="Carter-House D."/>
            <person name="Gryganskyi A."/>
        </authorList>
    </citation>
    <scope>NUCLEOTIDE SEQUENCE [LARGE SCALE GENOMIC DNA]</scope>
    <source>
        <strain evidence="4 5">AG-B5</strain>
    </source>
</reference>
<dbReference type="InterPro" id="IPR050300">
    <property type="entry name" value="GDXG_lipolytic_enzyme"/>
</dbReference>
<dbReference type="InterPro" id="IPR029058">
    <property type="entry name" value="AB_hydrolase_fold"/>
</dbReference>